<dbReference type="EMBL" id="LUTU01000013">
    <property type="protein sequence ID" value="OAJ66868.1"/>
    <property type="molecule type" value="Genomic_DNA"/>
</dbReference>
<sequence length="75" mass="8245">MERPWFAAKQYGYGAGRAITWEGRVTILVSIGTILLSNMVMMWAKSMPVLIISLIVDLASVVGLLWICSAKTEGE</sequence>
<dbReference type="RefSeq" id="WP_064275131.1">
    <property type="nucleotide sequence ID" value="NZ_LUTU01000013.1"/>
</dbReference>
<keyword evidence="1" id="KW-0812">Transmembrane</keyword>
<evidence type="ECO:0000256" key="1">
    <source>
        <dbReference type="SAM" id="Phobius"/>
    </source>
</evidence>
<dbReference type="PATRIC" id="fig|38307.3.peg.2719"/>
<gene>
    <name evidence="2" type="ORF">A0123_02604</name>
</gene>
<keyword evidence="1" id="KW-0472">Membrane</keyword>
<evidence type="ECO:0000313" key="2">
    <source>
        <dbReference type="EMBL" id="OAJ66868.1"/>
    </source>
</evidence>
<evidence type="ECO:0000313" key="3">
    <source>
        <dbReference type="Proteomes" id="UP000077786"/>
    </source>
</evidence>
<protein>
    <submittedName>
        <fullName evidence="2">Uncharacterized protein</fullName>
    </submittedName>
</protein>
<dbReference type="OrthoDB" id="7862423at2"/>
<dbReference type="Proteomes" id="UP000077786">
    <property type="component" value="Unassembled WGS sequence"/>
</dbReference>
<reference evidence="2 3" key="1">
    <citation type="submission" date="2016-03" db="EMBL/GenBank/DDBJ databases">
        <title>Draft genome sequence of Gluconobacter cerinus strain CECT 9110.</title>
        <authorList>
            <person name="Sainz F."/>
            <person name="Mas A."/>
            <person name="Torija M.J."/>
        </authorList>
    </citation>
    <scope>NUCLEOTIDE SEQUENCE [LARGE SCALE GENOMIC DNA]</scope>
    <source>
        <strain evidence="2 3">CECT 9110</strain>
    </source>
</reference>
<comment type="caution">
    <text evidence="2">The sequence shown here is derived from an EMBL/GenBank/DDBJ whole genome shotgun (WGS) entry which is preliminary data.</text>
</comment>
<accession>A0A1B6VIJ0</accession>
<organism evidence="2 3">
    <name type="scientific">Gluconobacter cerinus</name>
    <dbReference type="NCBI Taxonomy" id="38307"/>
    <lineage>
        <taxon>Bacteria</taxon>
        <taxon>Pseudomonadati</taxon>
        <taxon>Pseudomonadota</taxon>
        <taxon>Alphaproteobacteria</taxon>
        <taxon>Acetobacterales</taxon>
        <taxon>Acetobacteraceae</taxon>
        <taxon>Gluconobacter</taxon>
    </lineage>
</organism>
<feature type="transmembrane region" description="Helical" evidence="1">
    <location>
        <begin position="50"/>
        <end position="68"/>
    </location>
</feature>
<keyword evidence="1" id="KW-1133">Transmembrane helix</keyword>
<name>A0A1B6VIJ0_9PROT</name>
<dbReference type="AlphaFoldDB" id="A0A1B6VIJ0"/>
<feature type="transmembrane region" description="Helical" evidence="1">
    <location>
        <begin position="25"/>
        <end position="44"/>
    </location>
</feature>
<proteinExistence type="predicted"/>